<keyword evidence="3" id="KW-1185">Reference proteome</keyword>
<reference evidence="2 3" key="1">
    <citation type="journal article" date="2017" name="Int. J. Parasitol.">
        <title>The genome of the protozoan parasite Cystoisospora suis and a reverse vaccinology approach to identify vaccine candidates.</title>
        <authorList>
            <person name="Palmieri N."/>
            <person name="Shrestha A."/>
            <person name="Ruttkowski B."/>
            <person name="Beck T."/>
            <person name="Vogl C."/>
            <person name="Tomley F."/>
            <person name="Blake D.P."/>
            <person name="Joachim A."/>
        </authorList>
    </citation>
    <scope>NUCLEOTIDE SEQUENCE [LARGE SCALE GENOMIC DNA]</scope>
    <source>
        <strain evidence="2 3">Wien I</strain>
    </source>
</reference>
<dbReference type="VEuPathDB" id="ToxoDB:CSUI_008764"/>
<evidence type="ECO:0000313" key="2">
    <source>
        <dbReference type="EMBL" id="PHJ17415.1"/>
    </source>
</evidence>
<evidence type="ECO:0000313" key="3">
    <source>
        <dbReference type="Proteomes" id="UP000221165"/>
    </source>
</evidence>
<dbReference type="EMBL" id="MIGC01004998">
    <property type="protein sequence ID" value="PHJ17415.1"/>
    <property type="molecule type" value="Genomic_DNA"/>
</dbReference>
<dbReference type="RefSeq" id="XP_067919136.1">
    <property type="nucleotide sequence ID" value="XM_068068889.1"/>
</dbReference>
<feature type="region of interest" description="Disordered" evidence="1">
    <location>
        <begin position="331"/>
        <end position="353"/>
    </location>
</feature>
<organism evidence="2 3">
    <name type="scientific">Cystoisospora suis</name>
    <dbReference type="NCBI Taxonomy" id="483139"/>
    <lineage>
        <taxon>Eukaryota</taxon>
        <taxon>Sar</taxon>
        <taxon>Alveolata</taxon>
        <taxon>Apicomplexa</taxon>
        <taxon>Conoidasida</taxon>
        <taxon>Coccidia</taxon>
        <taxon>Eucoccidiorida</taxon>
        <taxon>Eimeriorina</taxon>
        <taxon>Sarcocystidae</taxon>
        <taxon>Cystoisospora</taxon>
    </lineage>
</organism>
<sequence length="432" mass="49271">MVCIYTPLSSSSALQVEKAEKGEQASILVQVGLSGEEEDDNSELAGREDIHRCSCIDRDRNEKEKKEEDSFRNDDVEGMELMLKKERNKDGEDVFAWIRRKGSSYSLHPAKEEKVDSSECAKVIHHYEKKKSERPTRDFVYEGRTNACLGVGVERCGDEPAKENRRDLDKLFFSRHILLSYPGRQHRDRKETTSLSSSLDSFLSSDKETACFSFCLSNIFHPSSSLASFSLQLPFKDLSFSFLSAKDTDLNPPCQDDVSSLLSFSLGEAFFLSSLSSVFCLSPDEERPIMKKNSRRGERRRSARRRRARRRSLEKLEWVCTPSSSFFYLSSEDRSDGENGKRLGERDSDEGRKRIFSSKPREEDFSFLLHGDEGVADSALLLSLLDRTDEEDILLESFASFLLAKSFSLLHLLQNLLRLEAAHPLHQFYLSA</sequence>
<name>A0A2C6KLP8_9APIC</name>
<gene>
    <name evidence="2" type="ORF">CSUI_008764</name>
</gene>
<evidence type="ECO:0000256" key="1">
    <source>
        <dbReference type="SAM" id="MobiDB-lite"/>
    </source>
</evidence>
<dbReference type="Proteomes" id="UP000221165">
    <property type="component" value="Unassembled WGS sequence"/>
</dbReference>
<comment type="caution">
    <text evidence="2">The sequence shown here is derived from an EMBL/GenBank/DDBJ whole genome shotgun (WGS) entry which is preliminary data.</text>
</comment>
<protein>
    <submittedName>
        <fullName evidence="2">Uncharacterized protein</fullName>
    </submittedName>
</protein>
<proteinExistence type="predicted"/>
<accession>A0A2C6KLP8</accession>
<dbReference type="AlphaFoldDB" id="A0A2C6KLP8"/>
<dbReference type="GeneID" id="94432100"/>